<proteinExistence type="predicted"/>
<feature type="region of interest" description="Disordered" evidence="1">
    <location>
        <begin position="465"/>
        <end position="505"/>
    </location>
</feature>
<feature type="region of interest" description="Disordered" evidence="1">
    <location>
        <begin position="257"/>
        <end position="280"/>
    </location>
</feature>
<protein>
    <submittedName>
        <fullName evidence="2">Uncharacterized protein</fullName>
    </submittedName>
</protein>
<feature type="region of interest" description="Disordered" evidence="1">
    <location>
        <begin position="395"/>
        <end position="415"/>
    </location>
</feature>
<dbReference type="VEuPathDB" id="CryptoDB:Cvel_23713"/>
<evidence type="ECO:0000256" key="1">
    <source>
        <dbReference type="SAM" id="MobiDB-lite"/>
    </source>
</evidence>
<reference evidence="2" key="1">
    <citation type="submission" date="2014-11" db="EMBL/GenBank/DDBJ databases">
        <authorList>
            <person name="Otto D Thomas"/>
            <person name="Naeem Raeece"/>
        </authorList>
    </citation>
    <scope>NUCLEOTIDE SEQUENCE</scope>
</reference>
<sequence length="549" mass="59566">MKDRRVFFDWRIRCRNTFVDVAVRGESRLPRRRARSVPSLPVSLRLTADGFRAPESECDGEVDSFVASASNVGSLIHKPHGNCPGRACFFKDSVRGCVKGWLCRACHYCTPLPAVPKVRAARNRQRHLAKKNRARRNTDPSGIGIETPTTLALCGLNRNFSYDPIAHSPSVCCLDVSNDPEALPGPVRVMGPAVCVPAMGRGREGSEDRAQFMEGRGAMSPGSRSLPAPLVFPDLPAAGHEWGCSGEETCRGERRPLTWEGRLPSGSTMTSLGTAEGQTNPRGLSASVHPQLHLLSSVGSQAALESLSTPLLSAADDNLRRERSSSIAAFSSHASQIRGMGGGFTGGRNRRDRSYSGSTVGHGSTVFLSSHLTHASASSTTGGMPFCFPFQSSRDHLQRRGDTGGGWRSETTTSHWIPRSFSDEKRRYGTGLAGVGEIWGVQPQQQPQPEQQTNTRGRHASSLLGRKNQEQQHQQQGEDKAEKEKEAQKLARTQQQQPCAAMQVQDGDSRAAVCLEQALREAASAEQGGDLIFPLVINRIDREASEGPQ</sequence>
<feature type="compositionally biased region" description="Low complexity" evidence="1">
    <location>
        <begin position="494"/>
        <end position="505"/>
    </location>
</feature>
<feature type="region of interest" description="Disordered" evidence="1">
    <location>
        <begin position="339"/>
        <end position="360"/>
    </location>
</feature>
<dbReference type="EMBL" id="CDMZ01001631">
    <property type="protein sequence ID" value="CEM35414.1"/>
    <property type="molecule type" value="Genomic_DNA"/>
</dbReference>
<feature type="compositionally biased region" description="Basic and acidic residues" evidence="1">
    <location>
        <begin position="476"/>
        <end position="489"/>
    </location>
</feature>
<feature type="compositionally biased region" description="Polar residues" evidence="1">
    <location>
        <begin position="265"/>
        <end position="280"/>
    </location>
</feature>
<evidence type="ECO:0000313" key="2">
    <source>
        <dbReference type="EMBL" id="CEM35414.1"/>
    </source>
</evidence>
<name>A0A0G4GWR0_9ALVE</name>
<feature type="region of interest" description="Disordered" evidence="1">
    <location>
        <begin position="440"/>
        <end position="459"/>
    </location>
</feature>
<dbReference type="AlphaFoldDB" id="A0A0G4GWR0"/>
<gene>
    <name evidence="2" type="ORF">Cvel_23713</name>
</gene>
<feature type="compositionally biased region" description="Low complexity" evidence="1">
    <location>
        <begin position="442"/>
        <end position="452"/>
    </location>
</feature>
<organism evidence="2">
    <name type="scientific">Chromera velia CCMP2878</name>
    <dbReference type="NCBI Taxonomy" id="1169474"/>
    <lineage>
        <taxon>Eukaryota</taxon>
        <taxon>Sar</taxon>
        <taxon>Alveolata</taxon>
        <taxon>Colpodellida</taxon>
        <taxon>Chromeraceae</taxon>
        <taxon>Chromera</taxon>
    </lineage>
</organism>
<accession>A0A0G4GWR0</accession>